<evidence type="ECO:0000256" key="1">
    <source>
        <dbReference type="SAM" id="MobiDB-lite"/>
    </source>
</evidence>
<organism evidence="2 3">
    <name type="scientific">Amycolatopsis taiwanensis</name>
    <dbReference type="NCBI Taxonomy" id="342230"/>
    <lineage>
        <taxon>Bacteria</taxon>
        <taxon>Bacillati</taxon>
        <taxon>Actinomycetota</taxon>
        <taxon>Actinomycetes</taxon>
        <taxon>Pseudonocardiales</taxon>
        <taxon>Pseudonocardiaceae</taxon>
        <taxon>Amycolatopsis</taxon>
    </lineage>
</organism>
<evidence type="ECO:0000313" key="3">
    <source>
        <dbReference type="Proteomes" id="UP001165136"/>
    </source>
</evidence>
<comment type="caution">
    <text evidence="2">The sequence shown here is derived from an EMBL/GenBank/DDBJ whole genome shotgun (WGS) entry which is preliminary data.</text>
</comment>
<dbReference type="Proteomes" id="UP001165136">
    <property type="component" value="Unassembled WGS sequence"/>
</dbReference>
<gene>
    <name evidence="2" type="ORF">Atai01_51170</name>
</gene>
<keyword evidence="3" id="KW-1185">Reference proteome</keyword>
<reference evidence="2" key="1">
    <citation type="submission" date="2023-03" db="EMBL/GenBank/DDBJ databases">
        <title>Amycolatopsis taiwanensis NBRC 103393.</title>
        <authorList>
            <person name="Ichikawa N."/>
            <person name="Sato H."/>
            <person name="Tonouchi N."/>
        </authorList>
    </citation>
    <scope>NUCLEOTIDE SEQUENCE</scope>
    <source>
        <strain evidence="2">NBRC 103393</strain>
    </source>
</reference>
<sequence>MPKRRFRAVRRRRRTGTLALAGFAGGVTLGALTATLIAGGHDQPTQKGDTQPIAQALPQALQDMINEYLDEHGYHPGEGHDPKQAEQVPAVLDKAPVEVPAPLAPTPVTAIPVPMAPVSTRTGTGYSPLDPLGDLLSQYVVAKRDPLHASAQIGPVSVEADVNAEPLSALAETAVEPLVAPDKTDVRPLVAPDWTGVRPFGAPDGIPVGPTVLSEPVEPFTYAVSDKRDVEPLVAPDKTDVKPLVAPDGSAVRPFGAPDGIPVGPVATPDKTDVQQLADPDKTDVKPVVVLPKAQPKPVDVVPAEQEAVSAPAESEVFETLPARTTQLTSDSGTEPAGTSIGEVQSVDVLTASE</sequence>
<feature type="region of interest" description="Disordered" evidence="1">
    <location>
        <begin position="241"/>
        <end position="263"/>
    </location>
</feature>
<feature type="compositionally biased region" description="Polar residues" evidence="1">
    <location>
        <begin position="323"/>
        <end position="333"/>
    </location>
</feature>
<dbReference type="AlphaFoldDB" id="A0A9W6VEI1"/>
<feature type="region of interest" description="Disordered" evidence="1">
    <location>
        <begin position="303"/>
        <end position="354"/>
    </location>
</feature>
<protein>
    <submittedName>
        <fullName evidence="2">Uncharacterized protein</fullName>
    </submittedName>
</protein>
<dbReference type="EMBL" id="BSTI01000012">
    <property type="protein sequence ID" value="GLY68498.1"/>
    <property type="molecule type" value="Genomic_DNA"/>
</dbReference>
<dbReference type="RefSeq" id="WP_285488437.1">
    <property type="nucleotide sequence ID" value="NZ_BSTI01000012.1"/>
</dbReference>
<evidence type="ECO:0000313" key="2">
    <source>
        <dbReference type="EMBL" id="GLY68498.1"/>
    </source>
</evidence>
<accession>A0A9W6VEI1</accession>
<proteinExistence type="predicted"/>
<name>A0A9W6VEI1_9PSEU</name>